<dbReference type="Proteomes" id="UP000198876">
    <property type="component" value="Unassembled WGS sequence"/>
</dbReference>
<dbReference type="STRING" id="553467.SAMN04488063_1344"/>
<accession>A0A1I2P1B6</accession>
<name>A0A1I2P1B6_9EURY</name>
<dbReference type="RefSeq" id="WP_092890174.1">
    <property type="nucleotide sequence ID" value="NZ_FOOQ01000001.1"/>
</dbReference>
<dbReference type="AlphaFoldDB" id="A0A1I2P1B6"/>
<reference evidence="2" key="1">
    <citation type="submission" date="2016-10" db="EMBL/GenBank/DDBJ databases">
        <authorList>
            <person name="Varghese N."/>
            <person name="Submissions S."/>
        </authorList>
    </citation>
    <scope>NUCLEOTIDE SEQUENCE [LARGE SCALE GENOMIC DNA]</scope>
    <source>
        <strain evidence="2">CGMCC 1.7739</strain>
    </source>
</reference>
<dbReference type="InterPro" id="IPR029032">
    <property type="entry name" value="AhpD-like"/>
</dbReference>
<dbReference type="PANTHER" id="PTHR35446">
    <property type="entry name" value="SI:CH211-175M2.5"/>
    <property type="match status" value="1"/>
</dbReference>
<keyword evidence="2" id="KW-1185">Reference proteome</keyword>
<dbReference type="OrthoDB" id="193054at2157"/>
<organism evidence="1 2">
    <name type="scientific">Halopelagius inordinatus</name>
    <dbReference type="NCBI Taxonomy" id="553467"/>
    <lineage>
        <taxon>Archaea</taxon>
        <taxon>Methanobacteriati</taxon>
        <taxon>Methanobacteriota</taxon>
        <taxon>Stenosarchaea group</taxon>
        <taxon>Halobacteria</taxon>
        <taxon>Halobacteriales</taxon>
        <taxon>Haloferacaceae</taxon>
    </lineage>
</organism>
<gene>
    <name evidence="1" type="ORF">SAMN04488063_1344</name>
</gene>
<proteinExistence type="predicted"/>
<dbReference type="EMBL" id="FOOQ01000001">
    <property type="protein sequence ID" value="SFG07496.1"/>
    <property type="molecule type" value="Genomic_DNA"/>
</dbReference>
<dbReference type="PANTHER" id="PTHR35446:SF2">
    <property type="entry name" value="CARBOXYMUCONOLACTONE DECARBOXYLASE-LIKE DOMAIN-CONTAINING PROTEIN"/>
    <property type="match status" value="1"/>
</dbReference>
<dbReference type="SUPFAM" id="SSF69118">
    <property type="entry name" value="AhpD-like"/>
    <property type="match status" value="1"/>
</dbReference>
<evidence type="ECO:0008006" key="3">
    <source>
        <dbReference type="Google" id="ProtNLM"/>
    </source>
</evidence>
<evidence type="ECO:0000313" key="1">
    <source>
        <dbReference type="EMBL" id="SFG07496.1"/>
    </source>
</evidence>
<dbReference type="Gene3D" id="1.20.1290.10">
    <property type="entry name" value="AhpD-like"/>
    <property type="match status" value="1"/>
</dbReference>
<sequence length="191" mass="21347">MTSRIEPVSEETATEEWVVDLLEEAREGWYGDSAFFGAMAHQPELCRGLVDVLGQFPQSESLSPELLELVRLKVADAHRCAYCATVRTRAVEDDVAPKEEAVFGDVDTERLDERERQAVELAELLSGDPHRLTDDRFDSLRETFGESAVVELLLFVSLEVALDRFCIALTLDTTDESPYPTGLSYPFEGAE</sequence>
<protein>
    <recommendedName>
        <fullName evidence="3">Alkylhydroperoxidase AhpD family core domain-containing protein</fullName>
    </recommendedName>
</protein>
<evidence type="ECO:0000313" key="2">
    <source>
        <dbReference type="Proteomes" id="UP000198876"/>
    </source>
</evidence>